<sequence>MSPLTPPDLSAITVLQFNTQVHFGCGARARLADLAARAGLRRPLVVSDAGVAAAGVLDRALAAAPVAARAPRFLDTPPNPTEAASRDGAALYRREGCDGVIGVGGGAALDLAKAIAILATDDAPLWDFCNRHARPRPIVGPAPLILMPTTSGSGSEVGRSAVIVFDNGIKAGVGCPSIVTAAIDDPELTAGLPGRITAVTGLDALSHCVETFCSPTVNPPADAIALDGLSRAFGALEPATRGGGDIGARWQMMMASLEGAVCFQKGMGAVHALSHPIGALGHHHGTLNGIFLPHVLRHNAQALGAKLDAMRGAMALAPDADVAEAFDTLNARLGVPRRLSELGLTRDDLAAIPEKALEDNAHKTNPRPLHAADYRLLLDQAF</sequence>
<dbReference type="Pfam" id="PF25137">
    <property type="entry name" value="ADH_Fe_C"/>
    <property type="match status" value="1"/>
</dbReference>
<evidence type="ECO:0000256" key="3">
    <source>
        <dbReference type="ARBA" id="ARBA00023002"/>
    </source>
</evidence>
<feature type="domain" description="Fe-containing alcohol dehydrogenase-like C-terminal" evidence="6">
    <location>
        <begin position="197"/>
        <end position="381"/>
    </location>
</feature>
<organism evidence="7 8">
    <name type="scientific">Ancylobacter polymorphus</name>
    <dbReference type="NCBI Taxonomy" id="223390"/>
    <lineage>
        <taxon>Bacteria</taxon>
        <taxon>Pseudomonadati</taxon>
        <taxon>Pseudomonadota</taxon>
        <taxon>Alphaproteobacteria</taxon>
        <taxon>Hyphomicrobiales</taxon>
        <taxon>Xanthobacteraceae</taxon>
        <taxon>Ancylobacter</taxon>
    </lineage>
</organism>
<evidence type="ECO:0000256" key="2">
    <source>
        <dbReference type="ARBA" id="ARBA00007358"/>
    </source>
</evidence>
<gene>
    <name evidence="7" type="ORF">J2S75_001978</name>
</gene>
<dbReference type="PANTHER" id="PTHR11496:SF102">
    <property type="entry name" value="ALCOHOL DEHYDROGENASE 4"/>
    <property type="match status" value="1"/>
</dbReference>
<protein>
    <submittedName>
        <fullName evidence="7">Alcohol dehydrogenase class IV</fullName>
    </submittedName>
</protein>
<proteinExistence type="inferred from homology"/>
<dbReference type="CDD" id="cd14861">
    <property type="entry name" value="Fe-ADH-like"/>
    <property type="match status" value="1"/>
</dbReference>
<dbReference type="Gene3D" id="3.40.50.1970">
    <property type="match status" value="1"/>
</dbReference>
<dbReference type="Proteomes" id="UP001224682">
    <property type="component" value="Unassembled WGS sequence"/>
</dbReference>
<dbReference type="InterPro" id="IPR001670">
    <property type="entry name" value="ADH_Fe/GldA"/>
</dbReference>
<dbReference type="InterPro" id="IPR056798">
    <property type="entry name" value="ADH_Fe_C"/>
</dbReference>
<dbReference type="Pfam" id="PF00465">
    <property type="entry name" value="Fe-ADH"/>
    <property type="match status" value="1"/>
</dbReference>
<dbReference type="RefSeq" id="WP_307019673.1">
    <property type="nucleotide sequence ID" value="NZ_JAUSUI010000004.1"/>
</dbReference>
<reference evidence="7 8" key="1">
    <citation type="submission" date="2023-07" db="EMBL/GenBank/DDBJ databases">
        <title>Genomic Encyclopedia of Type Strains, Phase IV (KMG-IV): sequencing the most valuable type-strain genomes for metagenomic binning, comparative biology and taxonomic classification.</title>
        <authorList>
            <person name="Goeker M."/>
        </authorList>
    </citation>
    <scope>NUCLEOTIDE SEQUENCE [LARGE SCALE GENOMIC DNA]</scope>
    <source>
        <strain evidence="7 8">DSM 2457</strain>
    </source>
</reference>
<evidence type="ECO:0000313" key="8">
    <source>
        <dbReference type="Proteomes" id="UP001224682"/>
    </source>
</evidence>
<name>A0ABU0BCA7_9HYPH</name>
<dbReference type="SUPFAM" id="SSF56796">
    <property type="entry name" value="Dehydroquinate synthase-like"/>
    <property type="match status" value="1"/>
</dbReference>
<dbReference type="InterPro" id="IPR018211">
    <property type="entry name" value="ADH_Fe_CS"/>
</dbReference>
<evidence type="ECO:0000313" key="7">
    <source>
        <dbReference type="EMBL" id="MDQ0302948.1"/>
    </source>
</evidence>
<comment type="cofactor">
    <cofactor evidence="1">
        <name>Fe cation</name>
        <dbReference type="ChEBI" id="CHEBI:24875"/>
    </cofactor>
</comment>
<evidence type="ECO:0000259" key="5">
    <source>
        <dbReference type="Pfam" id="PF00465"/>
    </source>
</evidence>
<dbReference type="PROSITE" id="PS00913">
    <property type="entry name" value="ADH_IRON_1"/>
    <property type="match status" value="1"/>
</dbReference>
<keyword evidence="3" id="KW-0560">Oxidoreductase</keyword>
<dbReference type="PANTHER" id="PTHR11496">
    <property type="entry name" value="ALCOHOL DEHYDROGENASE"/>
    <property type="match status" value="1"/>
</dbReference>
<evidence type="ECO:0000256" key="1">
    <source>
        <dbReference type="ARBA" id="ARBA00001962"/>
    </source>
</evidence>
<evidence type="ECO:0000256" key="4">
    <source>
        <dbReference type="ARBA" id="ARBA00023027"/>
    </source>
</evidence>
<accession>A0ABU0BCA7</accession>
<comment type="similarity">
    <text evidence="2">Belongs to the iron-containing alcohol dehydrogenase family.</text>
</comment>
<dbReference type="InterPro" id="IPR039697">
    <property type="entry name" value="Alcohol_dehydrogenase_Fe"/>
</dbReference>
<dbReference type="Gene3D" id="1.20.1090.10">
    <property type="entry name" value="Dehydroquinate synthase-like - alpha domain"/>
    <property type="match status" value="1"/>
</dbReference>
<comment type="caution">
    <text evidence="7">The sequence shown here is derived from an EMBL/GenBank/DDBJ whole genome shotgun (WGS) entry which is preliminary data.</text>
</comment>
<evidence type="ECO:0000259" key="6">
    <source>
        <dbReference type="Pfam" id="PF25137"/>
    </source>
</evidence>
<keyword evidence="8" id="KW-1185">Reference proteome</keyword>
<feature type="domain" description="Alcohol dehydrogenase iron-type/glycerol dehydrogenase GldA" evidence="5">
    <location>
        <begin position="19"/>
        <end position="185"/>
    </location>
</feature>
<keyword evidence="4" id="KW-0520">NAD</keyword>
<dbReference type="EMBL" id="JAUSUI010000004">
    <property type="protein sequence ID" value="MDQ0302948.1"/>
    <property type="molecule type" value="Genomic_DNA"/>
</dbReference>